<evidence type="ECO:0000259" key="1">
    <source>
        <dbReference type="Pfam" id="PF13843"/>
    </source>
</evidence>
<sequence>MHSRKATRSFRPVTDEDISLFLYVNMMFRIHKMPALVMYWSKDPLLTASAVADVLSLDRFRQISSYFHLVDSDQFIPRGQPGHDPLFKIRPAIDQVIKSCQTCYSPDVAVSIMS</sequence>
<dbReference type="Pfam" id="PF13843">
    <property type="entry name" value="DDE_Tnp_1_7"/>
    <property type="match status" value="1"/>
</dbReference>
<dbReference type="PANTHER" id="PTHR46599">
    <property type="entry name" value="PIGGYBAC TRANSPOSABLE ELEMENT-DERIVED PROTEIN 4"/>
    <property type="match status" value="1"/>
</dbReference>
<dbReference type="AlphaFoldDB" id="A0AAV3ZRH4"/>
<comment type="caution">
    <text evidence="2">The sequence shown here is derived from an EMBL/GenBank/DDBJ whole genome shotgun (WGS) entry which is preliminary data.</text>
</comment>
<dbReference type="EMBL" id="BLXT01002860">
    <property type="protein sequence ID" value="GFN98565.1"/>
    <property type="molecule type" value="Genomic_DNA"/>
</dbReference>
<dbReference type="PANTHER" id="PTHR46599:SF3">
    <property type="entry name" value="PIGGYBAC TRANSPOSABLE ELEMENT-DERIVED PROTEIN 4"/>
    <property type="match status" value="1"/>
</dbReference>
<dbReference type="InterPro" id="IPR029526">
    <property type="entry name" value="PGBD"/>
</dbReference>
<dbReference type="Proteomes" id="UP000735302">
    <property type="component" value="Unassembled WGS sequence"/>
</dbReference>
<evidence type="ECO:0000313" key="3">
    <source>
        <dbReference type="Proteomes" id="UP000735302"/>
    </source>
</evidence>
<gene>
    <name evidence="2" type="ORF">PoB_002507100</name>
</gene>
<proteinExistence type="predicted"/>
<name>A0AAV3ZRH4_9GAST</name>
<feature type="domain" description="PiggyBac transposable element-derived protein" evidence="1">
    <location>
        <begin position="8"/>
        <end position="111"/>
    </location>
</feature>
<protein>
    <submittedName>
        <fullName evidence="2">PiggyBac transposable element-derived protein 4</fullName>
    </submittedName>
</protein>
<keyword evidence="3" id="KW-1185">Reference proteome</keyword>
<organism evidence="2 3">
    <name type="scientific">Plakobranchus ocellatus</name>
    <dbReference type="NCBI Taxonomy" id="259542"/>
    <lineage>
        <taxon>Eukaryota</taxon>
        <taxon>Metazoa</taxon>
        <taxon>Spiralia</taxon>
        <taxon>Lophotrochozoa</taxon>
        <taxon>Mollusca</taxon>
        <taxon>Gastropoda</taxon>
        <taxon>Heterobranchia</taxon>
        <taxon>Euthyneura</taxon>
        <taxon>Panpulmonata</taxon>
        <taxon>Sacoglossa</taxon>
        <taxon>Placobranchoidea</taxon>
        <taxon>Plakobranchidae</taxon>
        <taxon>Plakobranchus</taxon>
    </lineage>
</organism>
<reference evidence="2 3" key="1">
    <citation type="journal article" date="2021" name="Elife">
        <title>Chloroplast acquisition without the gene transfer in kleptoplastic sea slugs, Plakobranchus ocellatus.</title>
        <authorList>
            <person name="Maeda T."/>
            <person name="Takahashi S."/>
            <person name="Yoshida T."/>
            <person name="Shimamura S."/>
            <person name="Takaki Y."/>
            <person name="Nagai Y."/>
            <person name="Toyoda A."/>
            <person name="Suzuki Y."/>
            <person name="Arimoto A."/>
            <person name="Ishii H."/>
            <person name="Satoh N."/>
            <person name="Nishiyama T."/>
            <person name="Hasebe M."/>
            <person name="Maruyama T."/>
            <person name="Minagawa J."/>
            <person name="Obokata J."/>
            <person name="Shigenobu S."/>
        </authorList>
    </citation>
    <scope>NUCLEOTIDE SEQUENCE [LARGE SCALE GENOMIC DNA]</scope>
</reference>
<evidence type="ECO:0000313" key="2">
    <source>
        <dbReference type="EMBL" id="GFN98565.1"/>
    </source>
</evidence>
<accession>A0AAV3ZRH4</accession>